<dbReference type="PROSITE" id="PS50878">
    <property type="entry name" value="RT_POL"/>
    <property type="match status" value="1"/>
</dbReference>
<dbReference type="GO" id="GO:0004523">
    <property type="term" value="F:RNA-DNA hybrid ribonuclease activity"/>
    <property type="evidence" value="ECO:0007669"/>
    <property type="project" value="InterPro"/>
</dbReference>
<dbReference type="Pfam" id="PF13966">
    <property type="entry name" value="zf-RVT"/>
    <property type="match status" value="1"/>
</dbReference>
<dbReference type="EMBL" id="HBIU01038076">
    <property type="protein sequence ID" value="CAE0638657.1"/>
    <property type="molecule type" value="Transcribed_RNA"/>
</dbReference>
<dbReference type="PROSITE" id="PS50879">
    <property type="entry name" value="RNASE_H_1"/>
    <property type="match status" value="1"/>
</dbReference>
<dbReference type="Pfam" id="PF00078">
    <property type="entry name" value="RVT_1"/>
    <property type="match status" value="1"/>
</dbReference>
<dbReference type="InterPro" id="IPR000477">
    <property type="entry name" value="RT_dom"/>
</dbReference>
<dbReference type="SUPFAM" id="SSF56672">
    <property type="entry name" value="DNA/RNA polymerases"/>
    <property type="match status" value="1"/>
</dbReference>
<dbReference type="SUPFAM" id="SSF53098">
    <property type="entry name" value="Ribonuclease H-like"/>
    <property type="match status" value="1"/>
</dbReference>
<name>A0A7S4DAL7_HETAK</name>
<dbReference type="AlphaFoldDB" id="A0A7S4DAL7"/>
<feature type="domain" description="Reverse transcriptase" evidence="1">
    <location>
        <begin position="114"/>
        <end position="397"/>
    </location>
</feature>
<sequence length="892" mass="101280">MSKEKPYVVDAMLRNEKGEYFQSSKDNVAHILQGFFPDDDDNSDTPHAQKVRREVTAYFLLSDSTDFPLVTPDEVVKAFGDIAPFKAVPDGIIPFLVKTAIHEVKHTLALIFNSCLKIGYFSVLWKRGFLSVLPKPGKDDYSILKSYRPITLLPVLGKGFEKLLLERLNHHASVGSWFHLAQLGFTKGFSCDVAVLEFVQKVQRAWSRKSAFLAFFLDISGAFDKCWHPLVLKTLIDKGCPRYLVNIINDYLHDRKVTLSSGGVSLSKILTTGCPQGGVLSPFIWKLYINSLLELLERIHGSDDFQGWADDLVVGYEFHYSSSIRFDEFLADVVLPKLELVFQWGRDNKASFNDKTKMVLFQSSHLKKHLPFELFSIDTSVGELKRSTSATLLGVILDENLTWHLNTCKNIRSAEKVSFQLVNYAKRMGYPRDSRMFKVLYTSVVESRLFYCCLAWAEVAFKYTLLRKLESTQFILAKLITRCYKGSPIKLILLFAGITPASFYLKYMVAKKYYQVKQLRDRYKIKVEGSNVNLPVSSAILKSFDFLGISHRRTVERRVFDFDGLHPAARAVVETILEFSSTNKFGVYNKCDLHVFTDGSKDDENNTGCGFVVFKGTNLLVPLIKIAFHLPKHVSVYQAELIAIREALSLCISKWSTSRTVCFHIDSKSAIITSAAPTSKTSPLSFENYELILRSPFMVRLCHIPAHNGFHGNEIADQLAKAGAANSSSADFVVVNLDDIDISIGVVKHVLKSKLDQNIAVAWLSLIESQTTKEFIPSYHHAKLITDNSFHPCKNKYLVWFLSGCCPLNHYLFRLKIKASPACPNCGSDDEDRNHFLNQCPAYDEIRCKLIRKNSDVLQYWPVSNKKWWLDKKRNVGILLEYIISTKRFESS</sequence>
<protein>
    <recommendedName>
        <fullName evidence="4">Reverse transcriptase domain-containing protein</fullName>
    </recommendedName>
</protein>
<dbReference type="InterPro" id="IPR012337">
    <property type="entry name" value="RNaseH-like_sf"/>
</dbReference>
<dbReference type="InterPro" id="IPR036397">
    <property type="entry name" value="RNaseH_sf"/>
</dbReference>
<reference evidence="3" key="1">
    <citation type="submission" date="2021-01" db="EMBL/GenBank/DDBJ databases">
        <authorList>
            <person name="Corre E."/>
            <person name="Pelletier E."/>
            <person name="Niang G."/>
            <person name="Scheremetjew M."/>
            <person name="Finn R."/>
            <person name="Kale V."/>
            <person name="Holt S."/>
            <person name="Cochrane G."/>
            <person name="Meng A."/>
            <person name="Brown T."/>
            <person name="Cohen L."/>
        </authorList>
    </citation>
    <scope>NUCLEOTIDE SEQUENCE</scope>
    <source>
        <strain evidence="3">CCMP3107</strain>
    </source>
</reference>
<gene>
    <name evidence="3" type="ORF">HAKA00212_LOCUS17441</name>
</gene>
<feature type="domain" description="RNase H type-1" evidence="2">
    <location>
        <begin position="589"/>
        <end position="725"/>
    </location>
</feature>
<evidence type="ECO:0000259" key="2">
    <source>
        <dbReference type="PROSITE" id="PS50879"/>
    </source>
</evidence>
<dbReference type="InterPro" id="IPR026960">
    <property type="entry name" value="RVT-Znf"/>
</dbReference>
<accession>A0A7S4DAL7</accession>
<dbReference type="CDD" id="cd01650">
    <property type="entry name" value="RT_nLTR_like"/>
    <property type="match status" value="1"/>
</dbReference>
<proteinExistence type="predicted"/>
<dbReference type="PANTHER" id="PTHR19446">
    <property type="entry name" value="REVERSE TRANSCRIPTASES"/>
    <property type="match status" value="1"/>
</dbReference>
<dbReference type="Gene3D" id="3.30.420.10">
    <property type="entry name" value="Ribonuclease H-like superfamily/Ribonuclease H"/>
    <property type="match status" value="1"/>
</dbReference>
<dbReference type="Pfam" id="PF00075">
    <property type="entry name" value="RNase_H"/>
    <property type="match status" value="1"/>
</dbReference>
<dbReference type="InterPro" id="IPR043502">
    <property type="entry name" value="DNA/RNA_pol_sf"/>
</dbReference>
<dbReference type="CDD" id="cd09276">
    <property type="entry name" value="Rnase_HI_RT_non_LTR"/>
    <property type="match status" value="1"/>
</dbReference>
<evidence type="ECO:0000313" key="3">
    <source>
        <dbReference type="EMBL" id="CAE0638657.1"/>
    </source>
</evidence>
<organism evidence="3">
    <name type="scientific">Heterosigma akashiwo</name>
    <name type="common">Chromophytic alga</name>
    <name type="synonym">Heterosigma carterae</name>
    <dbReference type="NCBI Taxonomy" id="2829"/>
    <lineage>
        <taxon>Eukaryota</taxon>
        <taxon>Sar</taxon>
        <taxon>Stramenopiles</taxon>
        <taxon>Ochrophyta</taxon>
        <taxon>Raphidophyceae</taxon>
        <taxon>Chattonellales</taxon>
        <taxon>Chattonellaceae</taxon>
        <taxon>Heterosigma</taxon>
    </lineage>
</organism>
<evidence type="ECO:0000259" key="1">
    <source>
        <dbReference type="PROSITE" id="PS50878"/>
    </source>
</evidence>
<dbReference type="GO" id="GO:0003676">
    <property type="term" value="F:nucleic acid binding"/>
    <property type="evidence" value="ECO:0007669"/>
    <property type="project" value="InterPro"/>
</dbReference>
<evidence type="ECO:0008006" key="4">
    <source>
        <dbReference type="Google" id="ProtNLM"/>
    </source>
</evidence>
<dbReference type="InterPro" id="IPR002156">
    <property type="entry name" value="RNaseH_domain"/>
</dbReference>